<dbReference type="Proteomes" id="UP000236642">
    <property type="component" value="Unassembled WGS sequence"/>
</dbReference>
<dbReference type="FunFam" id="3.90.550.10:FF:000122">
    <property type="entry name" value="Dolichol-phosphate mannosyltransferase subunit 1"/>
    <property type="match status" value="1"/>
</dbReference>
<proteinExistence type="inferred from homology"/>
<dbReference type="Gene3D" id="3.90.550.10">
    <property type="entry name" value="Spore Coat Polysaccharide Biosynthesis Protein SpsA, Chain A"/>
    <property type="match status" value="1"/>
</dbReference>
<dbReference type="PANTHER" id="PTHR43398">
    <property type="entry name" value="DOLICHOL-PHOSPHATE MANNOSYLTRANSFERASE SUBUNIT 1"/>
    <property type="match status" value="1"/>
</dbReference>
<organism evidence="5 6">
    <name type="scientific">Candidatus Thermoflexus japonica</name>
    <dbReference type="NCBI Taxonomy" id="2035417"/>
    <lineage>
        <taxon>Bacteria</taxon>
        <taxon>Bacillati</taxon>
        <taxon>Chloroflexota</taxon>
        <taxon>Thermoflexia</taxon>
        <taxon>Thermoflexales</taxon>
        <taxon>Thermoflexaceae</taxon>
        <taxon>Thermoflexus</taxon>
    </lineage>
</organism>
<comment type="similarity">
    <text evidence="1">Belongs to the glycosyltransferase 2 family.</text>
</comment>
<feature type="domain" description="Glycosyltransferase 2-like" evidence="4">
    <location>
        <begin position="5"/>
        <end position="168"/>
    </location>
</feature>
<evidence type="ECO:0000256" key="1">
    <source>
        <dbReference type="ARBA" id="ARBA00006739"/>
    </source>
</evidence>
<reference evidence="6" key="1">
    <citation type="submission" date="2017-09" db="EMBL/GenBank/DDBJ databases">
        <title>Metaegenomics of thermophilic ammonia-oxidizing enrichment culture.</title>
        <authorList>
            <person name="Kato S."/>
            <person name="Suzuki K."/>
        </authorList>
    </citation>
    <scope>NUCLEOTIDE SEQUENCE [LARGE SCALE GENOMIC DNA]</scope>
</reference>
<dbReference type="PANTHER" id="PTHR43398:SF1">
    <property type="entry name" value="DOLICHOL-PHOSPHATE MANNOSYLTRANSFERASE SUBUNIT 1"/>
    <property type="match status" value="1"/>
</dbReference>
<sequence length="239" mass="27047">MAYLVIIPTYNERENIEALIRALLALPLPLEVVVVDDHSPDGTGELVAAMAAEDPRIHVLHRPAKLGLGTAYVAGFRFGLARGYERILTMDADFSHDPAHVPALIERSQEADLVIGSRYVPGGEVVDSPWYRRLLSRGANRFARTLLGLTPRDVTAGFRCYRPQVLETIAPETIRAEGYAFLIEITHRVQRAGFRIAEVPIRFKDRRYGRSKVSRREIVRALWTVLRLSQERSGVHWRK</sequence>
<gene>
    <name evidence="5" type="ORF">HRbin22_00603</name>
</gene>
<evidence type="ECO:0000256" key="2">
    <source>
        <dbReference type="ARBA" id="ARBA00022676"/>
    </source>
</evidence>
<dbReference type="InterPro" id="IPR029044">
    <property type="entry name" value="Nucleotide-diphossugar_trans"/>
</dbReference>
<keyword evidence="2 5" id="KW-0328">Glycosyltransferase</keyword>
<evidence type="ECO:0000313" key="5">
    <source>
        <dbReference type="EMBL" id="GBD08366.1"/>
    </source>
</evidence>
<name>A0A2H5Y4K3_9CHLR</name>
<evidence type="ECO:0000259" key="4">
    <source>
        <dbReference type="Pfam" id="PF00535"/>
    </source>
</evidence>
<dbReference type="EMBL" id="BEHY01000008">
    <property type="protein sequence ID" value="GBD08366.1"/>
    <property type="molecule type" value="Genomic_DNA"/>
</dbReference>
<dbReference type="GO" id="GO:0004582">
    <property type="term" value="F:dolichyl-phosphate beta-D-mannosyltransferase activity"/>
    <property type="evidence" value="ECO:0007669"/>
    <property type="project" value="InterPro"/>
</dbReference>
<comment type="caution">
    <text evidence="5">The sequence shown here is derived from an EMBL/GenBank/DDBJ whole genome shotgun (WGS) entry which is preliminary data.</text>
</comment>
<dbReference type="EC" id="2.4.1.54" evidence="5"/>
<dbReference type="SUPFAM" id="SSF53448">
    <property type="entry name" value="Nucleotide-diphospho-sugar transferases"/>
    <property type="match status" value="1"/>
</dbReference>
<dbReference type="GO" id="GO:0047267">
    <property type="term" value="F:undecaprenyl-phosphate mannosyltransferase activity"/>
    <property type="evidence" value="ECO:0007669"/>
    <property type="project" value="UniProtKB-EC"/>
</dbReference>
<dbReference type="GO" id="GO:0009247">
    <property type="term" value="P:glycolipid biosynthetic process"/>
    <property type="evidence" value="ECO:0007669"/>
    <property type="project" value="TreeGrafter"/>
</dbReference>
<keyword evidence="3 5" id="KW-0808">Transferase</keyword>
<accession>A0A2H5Y4K3</accession>
<dbReference type="InterPro" id="IPR039528">
    <property type="entry name" value="DPM1-like"/>
</dbReference>
<dbReference type="CDD" id="cd06442">
    <property type="entry name" value="DPM1_like"/>
    <property type="match status" value="1"/>
</dbReference>
<protein>
    <submittedName>
        <fullName evidence="5">Undecaprenyl-phosphate mannosyltransferase</fullName>
        <ecNumber evidence="5">2.4.1.54</ecNumber>
    </submittedName>
</protein>
<dbReference type="Pfam" id="PF00535">
    <property type="entry name" value="Glycos_transf_2"/>
    <property type="match status" value="1"/>
</dbReference>
<dbReference type="AlphaFoldDB" id="A0A2H5Y4K3"/>
<evidence type="ECO:0000313" key="6">
    <source>
        <dbReference type="Proteomes" id="UP000236642"/>
    </source>
</evidence>
<dbReference type="GO" id="GO:0016020">
    <property type="term" value="C:membrane"/>
    <property type="evidence" value="ECO:0007669"/>
    <property type="project" value="GOC"/>
</dbReference>
<dbReference type="InterPro" id="IPR001173">
    <property type="entry name" value="Glyco_trans_2-like"/>
</dbReference>
<evidence type="ECO:0000256" key="3">
    <source>
        <dbReference type="ARBA" id="ARBA00022679"/>
    </source>
</evidence>